<comment type="caution">
    <text evidence="2">The sequence shown here is derived from an EMBL/GenBank/DDBJ whole genome shotgun (WGS) entry which is preliminary data.</text>
</comment>
<dbReference type="Pfam" id="PF18029">
    <property type="entry name" value="Glyoxalase_6"/>
    <property type="match status" value="1"/>
</dbReference>
<dbReference type="STRING" id="56689.GCA_001291445_01911"/>
<dbReference type="InterPro" id="IPR041581">
    <property type="entry name" value="Glyoxalase_6"/>
</dbReference>
<dbReference type="PANTHER" id="PTHR35908:SF1">
    <property type="entry name" value="CONSERVED PROTEIN"/>
    <property type="match status" value="1"/>
</dbReference>
<evidence type="ECO:0000313" key="3">
    <source>
        <dbReference type="Proteomes" id="UP000093898"/>
    </source>
</evidence>
<protein>
    <submittedName>
        <fullName evidence="2">Glyoxalase</fullName>
    </submittedName>
</protein>
<dbReference type="PANTHER" id="PTHR35908">
    <property type="entry name" value="HYPOTHETICAL FUSION PROTEIN"/>
    <property type="match status" value="1"/>
</dbReference>
<dbReference type="InterPro" id="IPR037523">
    <property type="entry name" value="VOC_core"/>
</dbReference>
<evidence type="ECO:0000259" key="1">
    <source>
        <dbReference type="PROSITE" id="PS51819"/>
    </source>
</evidence>
<proteinExistence type="predicted"/>
<sequence>MIDPQREGRAAVPNQWSGVTIDCVDPVRMSTFWGQLLGIEPSYEHGDDPGWATLGSRDGPTPRLTFQRVPEAKATKVRIHLDVEVADIDEDRRHVEELGGNWSGTRHDYDEGIVLVMFDPEGHEFCLVQYFETPSATS</sequence>
<dbReference type="Gene3D" id="3.10.180.10">
    <property type="entry name" value="2,3-Dihydroxybiphenyl 1,2-Dioxygenase, domain 1"/>
    <property type="match status" value="1"/>
</dbReference>
<evidence type="ECO:0000313" key="2">
    <source>
        <dbReference type="EMBL" id="OBJ43192.1"/>
    </source>
</evidence>
<dbReference type="Proteomes" id="UP000093898">
    <property type="component" value="Unassembled WGS sequence"/>
</dbReference>
<feature type="domain" description="VOC" evidence="1">
    <location>
        <begin position="15"/>
        <end position="130"/>
    </location>
</feature>
<name>A0A1A3H4I2_MYCMU</name>
<accession>A0A1A3H4I2</accession>
<dbReference type="SUPFAM" id="SSF54593">
    <property type="entry name" value="Glyoxalase/Bleomycin resistance protein/Dihydroxybiphenyl dioxygenase"/>
    <property type="match status" value="1"/>
</dbReference>
<dbReference type="PROSITE" id="PS51819">
    <property type="entry name" value="VOC"/>
    <property type="match status" value="1"/>
</dbReference>
<dbReference type="CDD" id="cd06587">
    <property type="entry name" value="VOC"/>
    <property type="match status" value="1"/>
</dbReference>
<organism evidence="2 3">
    <name type="scientific">Mycolicibacterium mucogenicum</name>
    <name type="common">Mycobacterium mucogenicum</name>
    <dbReference type="NCBI Taxonomy" id="56689"/>
    <lineage>
        <taxon>Bacteria</taxon>
        <taxon>Bacillati</taxon>
        <taxon>Actinomycetota</taxon>
        <taxon>Actinomycetes</taxon>
        <taxon>Mycobacteriales</taxon>
        <taxon>Mycobacteriaceae</taxon>
        <taxon>Mycolicibacterium</taxon>
    </lineage>
</organism>
<gene>
    <name evidence="2" type="ORF">A5630_19245</name>
</gene>
<dbReference type="AlphaFoldDB" id="A0A1A3H4I2"/>
<dbReference type="EMBL" id="LZLC01000081">
    <property type="protein sequence ID" value="OBJ43192.1"/>
    <property type="molecule type" value="Genomic_DNA"/>
</dbReference>
<dbReference type="InterPro" id="IPR029068">
    <property type="entry name" value="Glyas_Bleomycin-R_OHBP_Dase"/>
</dbReference>
<reference evidence="2 3" key="1">
    <citation type="submission" date="2016-06" db="EMBL/GenBank/DDBJ databases">
        <authorList>
            <person name="Kjaerup R.B."/>
            <person name="Dalgaard T.S."/>
            <person name="Juul-Madsen H.R."/>
        </authorList>
    </citation>
    <scope>NUCLEOTIDE SEQUENCE [LARGE SCALE GENOMIC DNA]</scope>
    <source>
        <strain evidence="2 3">1127319.6</strain>
    </source>
</reference>